<dbReference type="InterPro" id="IPR027485">
    <property type="entry name" value="AMMECR1_N"/>
</dbReference>
<evidence type="ECO:0000313" key="3">
    <source>
        <dbReference type="Proteomes" id="UP000295793"/>
    </source>
</evidence>
<dbReference type="Gene3D" id="3.30.1490.150">
    <property type="entry name" value="Hypothetical protein ph0010, domain 2"/>
    <property type="match status" value="1"/>
</dbReference>
<dbReference type="Proteomes" id="UP000295793">
    <property type="component" value="Unassembled WGS sequence"/>
</dbReference>
<dbReference type="Gene3D" id="3.30.700.20">
    <property type="entry name" value="Hypothetical protein ph0010, domain 1"/>
    <property type="match status" value="1"/>
</dbReference>
<evidence type="ECO:0000313" key="2">
    <source>
        <dbReference type="EMBL" id="TCS40823.1"/>
    </source>
</evidence>
<reference evidence="2 3" key="1">
    <citation type="submission" date="2019-03" db="EMBL/GenBank/DDBJ databases">
        <title>Genomic Encyclopedia of Archaeal and Bacterial Type Strains, Phase II (KMG-II): from individual species to whole genera.</title>
        <authorList>
            <person name="Goeker M."/>
        </authorList>
    </citation>
    <scope>NUCLEOTIDE SEQUENCE [LARGE SCALE GENOMIC DNA]</scope>
    <source>
        <strain evidence="2 3">DSM 15388</strain>
    </source>
</reference>
<name>A0A4R3I6A7_9GAMM</name>
<keyword evidence="3" id="KW-1185">Reference proteome</keyword>
<dbReference type="NCBIfam" id="TIGR00296">
    <property type="entry name" value="TIGR00296 family protein"/>
    <property type="match status" value="1"/>
</dbReference>
<evidence type="ECO:0000259" key="1">
    <source>
        <dbReference type="PROSITE" id="PS51112"/>
    </source>
</evidence>
<dbReference type="InterPro" id="IPR023473">
    <property type="entry name" value="AMMECR1"/>
</dbReference>
<organism evidence="2 3">
    <name type="scientific">Reinekea marinisedimentorum</name>
    <dbReference type="NCBI Taxonomy" id="230495"/>
    <lineage>
        <taxon>Bacteria</taxon>
        <taxon>Pseudomonadati</taxon>
        <taxon>Pseudomonadota</taxon>
        <taxon>Gammaproteobacteria</taxon>
        <taxon>Oceanospirillales</taxon>
        <taxon>Saccharospirillaceae</taxon>
        <taxon>Reinekea</taxon>
    </lineage>
</organism>
<comment type="caution">
    <text evidence="2">The sequence shown here is derived from an EMBL/GenBank/DDBJ whole genome shotgun (WGS) entry which is preliminary data.</text>
</comment>
<dbReference type="AlphaFoldDB" id="A0A4R3I6A7"/>
<dbReference type="PROSITE" id="PS51112">
    <property type="entry name" value="AMMECR1"/>
    <property type="match status" value="1"/>
</dbReference>
<dbReference type="InterPro" id="IPR002733">
    <property type="entry name" value="AMMECR1_domain"/>
</dbReference>
<dbReference type="InterPro" id="IPR027623">
    <property type="entry name" value="AmmeMemoSam_A"/>
</dbReference>
<dbReference type="Pfam" id="PF01871">
    <property type="entry name" value="AMMECR1"/>
    <property type="match status" value="1"/>
</dbReference>
<dbReference type="SUPFAM" id="SSF143447">
    <property type="entry name" value="AMMECR1-like"/>
    <property type="match status" value="1"/>
</dbReference>
<dbReference type="PANTHER" id="PTHR13016:SF0">
    <property type="entry name" value="AMME SYNDROME CANDIDATE GENE 1 PROTEIN"/>
    <property type="match status" value="1"/>
</dbReference>
<feature type="domain" description="AMMECR1" evidence="1">
    <location>
        <begin position="1"/>
        <end position="183"/>
    </location>
</feature>
<dbReference type="PANTHER" id="PTHR13016">
    <property type="entry name" value="AMMECR1 HOMOLOG"/>
    <property type="match status" value="1"/>
</dbReference>
<dbReference type="InterPro" id="IPR036071">
    <property type="entry name" value="AMMECR1_dom_sf"/>
</dbReference>
<sequence>MHYSAELQKQMLQLARSAIASHLNIEPLISCEAEQLNENGASFVTLTKNGNLRGCIGSLQASRPLQEDIVQNALAAAFRDPRFRPLTSSELPLVTIEVSVLTEPEAVSFNSTEELFSLIRPDVDGVIIEKGYHRATFLPQVWLQLPTHPQFFSHLLQKAALPEDTPLTDLTVQRYQVEKFTEH</sequence>
<accession>A0A4R3I6A7</accession>
<dbReference type="NCBIfam" id="TIGR04335">
    <property type="entry name" value="AmmeMemoSam_A"/>
    <property type="match status" value="1"/>
</dbReference>
<dbReference type="EMBL" id="SLZR01000008">
    <property type="protein sequence ID" value="TCS40823.1"/>
    <property type="molecule type" value="Genomic_DNA"/>
</dbReference>
<gene>
    <name evidence="2" type="ORF">BCF53_108192</name>
</gene>
<proteinExistence type="predicted"/>
<protein>
    <recommendedName>
        <fullName evidence="1">AMMECR1 domain-containing protein</fullName>
    </recommendedName>
</protein>
<dbReference type="RefSeq" id="WP_207902711.1">
    <property type="nucleotide sequence ID" value="NZ_SLZR01000008.1"/>
</dbReference>